<proteinExistence type="predicted"/>
<evidence type="ECO:0000313" key="2">
    <source>
        <dbReference type="EMBL" id="KAE8384807.1"/>
    </source>
</evidence>
<accession>A0A5N7BTG5</accession>
<feature type="compositionally biased region" description="Basic and acidic residues" evidence="1">
    <location>
        <begin position="56"/>
        <end position="65"/>
    </location>
</feature>
<organism evidence="2">
    <name type="scientific">Petromyces alliaceus</name>
    <name type="common">Aspergillus alliaceus</name>
    <dbReference type="NCBI Taxonomy" id="209559"/>
    <lineage>
        <taxon>Eukaryota</taxon>
        <taxon>Fungi</taxon>
        <taxon>Dikarya</taxon>
        <taxon>Ascomycota</taxon>
        <taxon>Pezizomycotina</taxon>
        <taxon>Eurotiomycetes</taxon>
        <taxon>Eurotiomycetidae</taxon>
        <taxon>Eurotiales</taxon>
        <taxon>Aspergillaceae</taxon>
        <taxon>Aspergillus</taxon>
        <taxon>Aspergillus subgen. Circumdati</taxon>
    </lineage>
</organism>
<sequence>MEGVLMSCRMLCARGMRRESQSNLVQGSRRWWRVERLHFRPTMTNKQGPRRGKKQIHSDAYEMKS</sequence>
<dbReference type="EMBL" id="ML735354">
    <property type="protein sequence ID" value="KAE8384807.1"/>
    <property type="molecule type" value="Genomic_DNA"/>
</dbReference>
<protein>
    <submittedName>
        <fullName evidence="2">Uncharacterized protein</fullName>
    </submittedName>
</protein>
<dbReference type="Proteomes" id="UP000326877">
    <property type="component" value="Unassembled WGS sequence"/>
</dbReference>
<reference evidence="2" key="1">
    <citation type="submission" date="2019-04" db="EMBL/GenBank/DDBJ databases">
        <title>Friends and foes A comparative genomics studyof 23 Aspergillus species from section Flavi.</title>
        <authorList>
            <consortium name="DOE Joint Genome Institute"/>
            <person name="Kjaerbolling I."/>
            <person name="Vesth T."/>
            <person name="Frisvad J.C."/>
            <person name="Nybo J.L."/>
            <person name="Theobald S."/>
            <person name="Kildgaard S."/>
            <person name="Isbrandt T."/>
            <person name="Kuo A."/>
            <person name="Sato A."/>
            <person name="Lyhne E.K."/>
            <person name="Kogle M.E."/>
            <person name="Wiebenga A."/>
            <person name="Kun R.S."/>
            <person name="Lubbers R.J."/>
            <person name="Makela M.R."/>
            <person name="Barry K."/>
            <person name="Chovatia M."/>
            <person name="Clum A."/>
            <person name="Daum C."/>
            <person name="Haridas S."/>
            <person name="He G."/>
            <person name="LaButti K."/>
            <person name="Lipzen A."/>
            <person name="Mondo S."/>
            <person name="Riley R."/>
            <person name="Salamov A."/>
            <person name="Simmons B.A."/>
            <person name="Magnuson J.K."/>
            <person name="Henrissat B."/>
            <person name="Mortensen U.H."/>
            <person name="Larsen T.O."/>
            <person name="Devries R.P."/>
            <person name="Grigoriev I.V."/>
            <person name="Machida M."/>
            <person name="Baker S.E."/>
            <person name="Andersen M.R."/>
        </authorList>
    </citation>
    <scope>NUCLEOTIDE SEQUENCE [LARGE SCALE GENOMIC DNA]</scope>
    <source>
        <strain evidence="2">IBT 14317</strain>
    </source>
</reference>
<feature type="region of interest" description="Disordered" evidence="1">
    <location>
        <begin position="42"/>
        <end position="65"/>
    </location>
</feature>
<gene>
    <name evidence="2" type="ORF">BDV23DRAFT_166072</name>
</gene>
<dbReference type="AlphaFoldDB" id="A0A5N7BTG5"/>
<evidence type="ECO:0000256" key="1">
    <source>
        <dbReference type="SAM" id="MobiDB-lite"/>
    </source>
</evidence>
<name>A0A5N7BTG5_PETAA</name>